<dbReference type="GO" id="GO:0000287">
    <property type="term" value="F:magnesium ion binding"/>
    <property type="evidence" value="ECO:0007669"/>
    <property type="project" value="UniProtKB-UniRule"/>
</dbReference>
<dbReference type="GO" id="GO:0090729">
    <property type="term" value="F:toxin activity"/>
    <property type="evidence" value="ECO:0007669"/>
    <property type="project" value="UniProtKB-KW"/>
</dbReference>
<keyword evidence="4 5" id="KW-0378">Hydrolase</keyword>
<feature type="binding site" evidence="5">
    <location>
        <position position="105"/>
    </location>
    <ligand>
        <name>Mg(2+)</name>
        <dbReference type="ChEBI" id="CHEBI:18420"/>
    </ligand>
</feature>
<evidence type="ECO:0000256" key="4">
    <source>
        <dbReference type="ARBA" id="ARBA00022801"/>
    </source>
</evidence>
<dbReference type="RefSeq" id="WP_123175587.1">
    <property type="nucleotide sequence ID" value="NZ_QWDD01000001.1"/>
</dbReference>
<dbReference type="CDD" id="cd09874">
    <property type="entry name" value="PIN_MT3492-like"/>
    <property type="match status" value="1"/>
</dbReference>
<keyword evidence="5" id="KW-0800">Toxin</keyword>
<comment type="caution">
    <text evidence="7">The sequence shown here is derived from an EMBL/GenBank/DDBJ whole genome shotgun (WGS) entry which is preliminary data.</text>
</comment>
<dbReference type="EC" id="3.1.-.-" evidence="5"/>
<dbReference type="InterPro" id="IPR022907">
    <property type="entry name" value="VapC_family"/>
</dbReference>
<dbReference type="PANTHER" id="PTHR35901:SF1">
    <property type="entry name" value="EXONUCLEASE VAPC9"/>
    <property type="match status" value="1"/>
</dbReference>
<protein>
    <recommendedName>
        <fullName evidence="5">Ribonuclease VapC</fullName>
        <shortName evidence="5">RNase VapC</shortName>
        <ecNumber evidence="5">3.1.-.-</ecNumber>
    </recommendedName>
    <alternativeName>
        <fullName evidence="5">Toxin VapC</fullName>
    </alternativeName>
</protein>
<comment type="cofactor">
    <cofactor evidence="5">
        <name>Mg(2+)</name>
        <dbReference type="ChEBI" id="CHEBI:18420"/>
    </cofactor>
</comment>
<comment type="similarity">
    <text evidence="5">Belongs to the PINc/VapC protein family.</text>
</comment>
<dbReference type="Gene3D" id="3.40.50.1010">
    <property type="entry name" value="5'-nuclease"/>
    <property type="match status" value="1"/>
</dbReference>
<evidence type="ECO:0000256" key="1">
    <source>
        <dbReference type="ARBA" id="ARBA00022649"/>
    </source>
</evidence>
<keyword evidence="1 5" id="KW-1277">Toxin-antitoxin system</keyword>
<name>A0A3M9XMV5_9HYPH</name>
<dbReference type="InterPro" id="IPR002716">
    <property type="entry name" value="PIN_dom"/>
</dbReference>
<evidence type="ECO:0000259" key="6">
    <source>
        <dbReference type="Pfam" id="PF01850"/>
    </source>
</evidence>
<proteinExistence type="inferred from homology"/>
<feature type="binding site" evidence="5">
    <location>
        <position position="6"/>
    </location>
    <ligand>
        <name>Mg(2+)</name>
        <dbReference type="ChEBI" id="CHEBI:18420"/>
    </ligand>
</feature>
<organism evidence="7 8">
    <name type="scientific">Methylocystis hirsuta</name>
    <dbReference type="NCBI Taxonomy" id="369798"/>
    <lineage>
        <taxon>Bacteria</taxon>
        <taxon>Pseudomonadati</taxon>
        <taxon>Pseudomonadota</taxon>
        <taxon>Alphaproteobacteria</taxon>
        <taxon>Hyphomicrobiales</taxon>
        <taxon>Methylocystaceae</taxon>
        <taxon>Methylocystis</taxon>
    </lineage>
</organism>
<evidence type="ECO:0000313" key="7">
    <source>
        <dbReference type="EMBL" id="RNJ49619.1"/>
    </source>
</evidence>
<dbReference type="AlphaFoldDB" id="A0A3M9XMV5"/>
<dbReference type="Pfam" id="PF01850">
    <property type="entry name" value="PIN"/>
    <property type="match status" value="1"/>
</dbReference>
<dbReference type="InterPro" id="IPR051619">
    <property type="entry name" value="TypeII_TA_RNase_PINc/VapC"/>
</dbReference>
<evidence type="ECO:0000313" key="8">
    <source>
        <dbReference type="Proteomes" id="UP000268623"/>
    </source>
</evidence>
<accession>A0A3M9XMV5</accession>
<dbReference type="PANTHER" id="PTHR35901">
    <property type="entry name" value="RIBONUCLEASE VAPC3"/>
    <property type="match status" value="1"/>
</dbReference>
<evidence type="ECO:0000256" key="5">
    <source>
        <dbReference type="HAMAP-Rule" id="MF_00265"/>
    </source>
</evidence>
<dbReference type="Proteomes" id="UP000268623">
    <property type="component" value="Unassembled WGS sequence"/>
</dbReference>
<keyword evidence="3 5" id="KW-0479">Metal-binding</keyword>
<keyword evidence="8" id="KW-1185">Reference proteome</keyword>
<evidence type="ECO:0000256" key="2">
    <source>
        <dbReference type="ARBA" id="ARBA00022722"/>
    </source>
</evidence>
<dbReference type="GO" id="GO:0016787">
    <property type="term" value="F:hydrolase activity"/>
    <property type="evidence" value="ECO:0007669"/>
    <property type="project" value="UniProtKB-KW"/>
</dbReference>
<dbReference type="InterPro" id="IPR029060">
    <property type="entry name" value="PIN-like_dom_sf"/>
</dbReference>
<sequence>MSVYLDASAIVPLILRDAHTMNMEQWLANAREELVVSDFAALEVAAVISRQFRSARMSEQQASLALALLDDWLARASTSIETGASDLALADRFVRDFATKLAAPDALHLALASNRGYRLATFDTRLAAAAAMRGVRAIAPG</sequence>
<gene>
    <name evidence="5" type="primary">vapC</name>
    <name evidence="7" type="ORF">D1O30_08405</name>
</gene>
<comment type="function">
    <text evidence="5">Toxic component of a toxin-antitoxin (TA) system. An RNase.</text>
</comment>
<dbReference type="EMBL" id="QWDD01000001">
    <property type="protein sequence ID" value="RNJ49619.1"/>
    <property type="molecule type" value="Genomic_DNA"/>
</dbReference>
<dbReference type="OrthoDB" id="7204339at2"/>
<evidence type="ECO:0000256" key="3">
    <source>
        <dbReference type="ARBA" id="ARBA00022723"/>
    </source>
</evidence>
<reference evidence="7 8" key="1">
    <citation type="submission" date="2018-08" db="EMBL/GenBank/DDBJ databases">
        <title>Genome sequence of Methylocystis hirsuta CSC1, a methanotroph able to accumulate PHAs.</title>
        <authorList>
            <person name="Bordel S."/>
            <person name="Rodriguez E."/>
            <person name="Gancedo J."/>
            <person name="Munoz R."/>
        </authorList>
    </citation>
    <scope>NUCLEOTIDE SEQUENCE [LARGE SCALE GENOMIC DNA]</scope>
    <source>
        <strain evidence="7 8">CSC1</strain>
    </source>
</reference>
<feature type="domain" description="PIN" evidence="6">
    <location>
        <begin position="3"/>
        <end position="130"/>
    </location>
</feature>
<keyword evidence="2 5" id="KW-0540">Nuclease</keyword>
<dbReference type="HAMAP" id="MF_00265">
    <property type="entry name" value="VapC_Nob1"/>
    <property type="match status" value="1"/>
</dbReference>
<keyword evidence="5" id="KW-0460">Magnesium</keyword>
<dbReference type="SUPFAM" id="SSF88723">
    <property type="entry name" value="PIN domain-like"/>
    <property type="match status" value="1"/>
</dbReference>
<dbReference type="GO" id="GO:0004540">
    <property type="term" value="F:RNA nuclease activity"/>
    <property type="evidence" value="ECO:0007669"/>
    <property type="project" value="InterPro"/>
</dbReference>